<keyword evidence="3" id="KW-1185">Reference proteome</keyword>
<comment type="caution">
    <text evidence="2">The sequence shown here is derived from an EMBL/GenBank/DDBJ whole genome shotgun (WGS) entry which is preliminary data.</text>
</comment>
<feature type="region of interest" description="Disordered" evidence="1">
    <location>
        <begin position="133"/>
        <end position="153"/>
    </location>
</feature>
<organism evidence="2 3">
    <name type="scientific">Rhizophlyctis rosea</name>
    <dbReference type="NCBI Taxonomy" id="64517"/>
    <lineage>
        <taxon>Eukaryota</taxon>
        <taxon>Fungi</taxon>
        <taxon>Fungi incertae sedis</taxon>
        <taxon>Chytridiomycota</taxon>
        <taxon>Chytridiomycota incertae sedis</taxon>
        <taxon>Chytridiomycetes</taxon>
        <taxon>Rhizophlyctidales</taxon>
        <taxon>Rhizophlyctidaceae</taxon>
        <taxon>Rhizophlyctis</taxon>
    </lineage>
</organism>
<sequence>MVEGVTDGVTEGGDVVVEKSVEKKLEAVVEVVERDAVAKRVLLLREVTDLCTRLESLDRQRRKIIKGEEKARRKIALQLLKLRAEEGTLRRSLDGMEGLALTMGELGTNSASSSSNSLSDYSTFGLLDDEDTIPKKQIPPATSPTSFQSTSSLISYPLPDVPRSSMETEHERATILASITKYQENQPHLLGGPSSNSRPTILPHSSTTPSAHRRILPWSSLDRSHHVEVEGQNGEGVRNNGGGRNWIWSPSKETFHALHERHGGGDVGVPLGERVPTGMPRLRRARTFAGFQRRVVRIARAGVRRVGERQGRQSSDGAGARETGGEVGSGGRRPRWLRFLLSL</sequence>
<feature type="region of interest" description="Disordered" evidence="1">
    <location>
        <begin position="191"/>
        <end position="212"/>
    </location>
</feature>
<proteinExistence type="predicted"/>
<feature type="compositionally biased region" description="Polar residues" evidence="1">
    <location>
        <begin position="193"/>
        <end position="210"/>
    </location>
</feature>
<evidence type="ECO:0000313" key="3">
    <source>
        <dbReference type="Proteomes" id="UP001212841"/>
    </source>
</evidence>
<feature type="region of interest" description="Disordered" evidence="1">
    <location>
        <begin position="305"/>
        <end position="332"/>
    </location>
</feature>
<evidence type="ECO:0000256" key="1">
    <source>
        <dbReference type="SAM" id="MobiDB-lite"/>
    </source>
</evidence>
<reference evidence="2" key="1">
    <citation type="submission" date="2020-05" db="EMBL/GenBank/DDBJ databases">
        <title>Phylogenomic resolution of chytrid fungi.</title>
        <authorList>
            <person name="Stajich J.E."/>
            <person name="Amses K."/>
            <person name="Simmons R."/>
            <person name="Seto K."/>
            <person name="Myers J."/>
            <person name="Bonds A."/>
            <person name="Quandt C.A."/>
            <person name="Barry K."/>
            <person name="Liu P."/>
            <person name="Grigoriev I."/>
            <person name="Longcore J.E."/>
            <person name="James T.Y."/>
        </authorList>
    </citation>
    <scope>NUCLEOTIDE SEQUENCE</scope>
    <source>
        <strain evidence="2">JEL0318</strain>
    </source>
</reference>
<feature type="compositionally biased region" description="Polar residues" evidence="1">
    <location>
        <begin position="143"/>
        <end position="153"/>
    </location>
</feature>
<dbReference type="Proteomes" id="UP001212841">
    <property type="component" value="Unassembled WGS sequence"/>
</dbReference>
<accession>A0AAD5S3K9</accession>
<name>A0AAD5S3K9_9FUNG</name>
<protein>
    <submittedName>
        <fullName evidence="2">Uncharacterized protein</fullName>
    </submittedName>
</protein>
<evidence type="ECO:0000313" key="2">
    <source>
        <dbReference type="EMBL" id="KAJ3036410.1"/>
    </source>
</evidence>
<dbReference type="AlphaFoldDB" id="A0AAD5S3K9"/>
<dbReference type="EMBL" id="JADGJD010001941">
    <property type="protein sequence ID" value="KAJ3036410.1"/>
    <property type="molecule type" value="Genomic_DNA"/>
</dbReference>
<gene>
    <name evidence="2" type="ORF">HK097_003847</name>
</gene>